<dbReference type="AlphaFoldDB" id="A0AA38VX14"/>
<evidence type="ECO:0000313" key="3">
    <source>
        <dbReference type="EMBL" id="KAJ9156999.1"/>
    </source>
</evidence>
<dbReference type="EMBL" id="JANBVN010000047">
    <property type="protein sequence ID" value="KAJ9156999.1"/>
    <property type="molecule type" value="Genomic_DNA"/>
</dbReference>
<evidence type="ECO:0000259" key="2">
    <source>
        <dbReference type="Pfam" id="PF26534"/>
    </source>
</evidence>
<name>A0AA38VX14_9PEZI</name>
<feature type="signal peptide" evidence="1">
    <location>
        <begin position="1"/>
        <end position="18"/>
    </location>
</feature>
<protein>
    <recommendedName>
        <fullName evidence="2">NTF2-like domain-containing protein</fullName>
    </recommendedName>
</protein>
<evidence type="ECO:0000313" key="4">
    <source>
        <dbReference type="Proteomes" id="UP001174691"/>
    </source>
</evidence>
<dbReference type="Pfam" id="PF26534">
    <property type="entry name" value="NTF2_7"/>
    <property type="match status" value="1"/>
</dbReference>
<feature type="chain" id="PRO_5041261842" description="NTF2-like domain-containing protein" evidence="1">
    <location>
        <begin position="19"/>
        <end position="187"/>
    </location>
</feature>
<accession>A0AA38VX14</accession>
<sequence>MLLSALITAATLASSALALPPSLTERQTSATCLTKPEATTMVGIYQQLIANYTDALAAQYCSDDFADYSDSINTFLNQPLGGPTFATKKIFMDAQALNPPFPLVVDSIDAVDCTFITLRWHATFGEAMKPSKGITVLELTKATGAWQIKLIDTEFNALTWLLDMGGSYIWEGSVYSPTGVTPAPAGA</sequence>
<comment type="caution">
    <text evidence="3">The sequence shown here is derived from an EMBL/GenBank/DDBJ whole genome shotgun (WGS) entry which is preliminary data.</text>
</comment>
<reference evidence="3" key="1">
    <citation type="submission" date="2022-07" db="EMBL/GenBank/DDBJ databases">
        <title>Fungi with potential for degradation of polypropylene.</title>
        <authorList>
            <person name="Gostincar C."/>
        </authorList>
    </citation>
    <scope>NUCLEOTIDE SEQUENCE</scope>
    <source>
        <strain evidence="3">EXF-13287</strain>
    </source>
</reference>
<dbReference type="InterPro" id="IPR058645">
    <property type="entry name" value="NTF2-like_dom_7"/>
</dbReference>
<organism evidence="3 4">
    <name type="scientific">Coniochaeta hoffmannii</name>
    <dbReference type="NCBI Taxonomy" id="91930"/>
    <lineage>
        <taxon>Eukaryota</taxon>
        <taxon>Fungi</taxon>
        <taxon>Dikarya</taxon>
        <taxon>Ascomycota</taxon>
        <taxon>Pezizomycotina</taxon>
        <taxon>Sordariomycetes</taxon>
        <taxon>Sordariomycetidae</taxon>
        <taxon>Coniochaetales</taxon>
        <taxon>Coniochaetaceae</taxon>
        <taxon>Coniochaeta</taxon>
    </lineage>
</organism>
<evidence type="ECO:0000256" key="1">
    <source>
        <dbReference type="SAM" id="SignalP"/>
    </source>
</evidence>
<gene>
    <name evidence="3" type="ORF">NKR19_g3986</name>
</gene>
<dbReference type="Proteomes" id="UP001174691">
    <property type="component" value="Unassembled WGS sequence"/>
</dbReference>
<keyword evidence="4" id="KW-1185">Reference proteome</keyword>
<feature type="domain" description="NTF2-like" evidence="2">
    <location>
        <begin position="31"/>
        <end position="166"/>
    </location>
</feature>
<keyword evidence="1" id="KW-0732">Signal</keyword>
<proteinExistence type="predicted"/>